<reference evidence="3" key="1">
    <citation type="submission" date="2024-07" db="EMBL/GenBank/DDBJ databases">
        <authorList>
            <person name="Yu S.T."/>
        </authorList>
    </citation>
    <scope>NUCLEOTIDE SEQUENCE</scope>
    <source>
        <strain evidence="3">Y1</strain>
    </source>
</reference>
<evidence type="ECO:0000259" key="2">
    <source>
        <dbReference type="SMART" id="SM00458"/>
    </source>
</evidence>
<evidence type="ECO:0000256" key="1">
    <source>
        <dbReference type="SAM" id="MobiDB-lite"/>
    </source>
</evidence>
<feature type="compositionally biased region" description="Low complexity" evidence="1">
    <location>
        <begin position="250"/>
        <end position="270"/>
    </location>
</feature>
<feature type="domain" description="Ricin B lectin" evidence="2">
    <location>
        <begin position="1064"/>
        <end position="1189"/>
    </location>
</feature>
<accession>A0AB39TXB0</accession>
<dbReference type="Gene3D" id="2.80.10.50">
    <property type="match status" value="2"/>
</dbReference>
<proteinExistence type="predicted"/>
<dbReference type="SMART" id="SM00458">
    <property type="entry name" value="RICIN"/>
    <property type="match status" value="1"/>
</dbReference>
<sequence>MPSQAAIDAATARQQQVRPPANAAEKAIVEAKATQKNVPIDSLTTEFSETVATPEGHFALTSHLDQQRVRRDGVWQGLDASLAANQDGTFSPKSAAGQLVLSKGGAGPLATMTSVDGKKLALSAPFALPAPTVSGDSVLYPSVAPDIDLKVTATKRGGLTTVLVVKTQAAAANPVLKNLHFDTTADGVTVTSDAHGNITAAGADGKPRWIARTPQMWDSTTPATSTAAPATGTPAPAVKASLTLAAASADAPADTGNGTGKAAASSSDAGPGAGSKVSTMPVTAGSAGIDLTPDQDLLTHGTAPYYIDPSFLPWSLSGNAWTWVQSAHDGSNNWLRQGSGDSDFPGVGKCGYYPNGGSCSPADIERAFYQFDISSLSGTVISSASMTMQEYVSADWSCTNTYPLNLFVTGAIGNGTTWSNQPGQIGGQVGATAWVGGSGKDPCHDNVPFSFDITSAMKQYINNGQLTFGLYGDESNQYAFKRFTYQPVLSVMYDRVPNVPTNPGVSPAPKTVSPAATYQACGDGNANNWAWLGAGSNQDNAVYLNATVSSPVQSQLHSWDHLWDYNLPGVPDVASGTTADVNSGGVTTFQVPGSVIKDGHAYGYSIMATDGVPWSASTPTCYFKVDLYPPTITFPTTVTDTTKQFPPSGNGQTSQIYAGQSGGVPFTATDPTPSGGYSSGTACLRWSFDPQLADAAWKCGSAMPTGQIPVTPGRWGTNVLYVQAEDNAGNLSPVAQYAFYVPWNPNSPAPTFGDVTGDALPDIVTADPNGDLRVYDFPAGAPKATLAAPKAKSPGGDSWANYRTTHRGSLSGGTNIDDLIVHKDSDKTLYRYKNPGNTNVPGVFDTKAALAKPACDPARTDCTGYNATDWSTTLQIAASGDPKTSNLDPSKKFQNRTGLFTVETSPDGTGALWFYPTTLDATFGSPTKLAATGWKGWDLISPGDWAGQGHPGLWARNQSTGELRGYTFTIGKITVSDPFGDGTDYPTLTGIATDTQLSGSGVTAARWPAIGSDGDLTGSGSPTLWGMTPNGIIQIWTGHSTTTAPYFTWVAGPTGILSTYAANSPVTYAAQTSKCIDDNFGRSTPGTAVQLWDCNTGIGQQWTFQPDGTLRILGGCLDATQAGTVNGTLLQLWTCNNGPNQVFLPRADGTIFNPYSGRCVDVPFGNTTNGTRLELWDCNGGPSQKWVLPARS</sequence>
<name>A0AB39TXB0_9ACTN</name>
<protein>
    <submittedName>
        <fullName evidence="3">Ricin-type beta-trefoil lectin domain protein</fullName>
    </submittedName>
</protein>
<feature type="region of interest" description="Disordered" evidence="1">
    <location>
        <begin position="1"/>
        <end position="24"/>
    </location>
</feature>
<dbReference type="Pfam" id="PF00652">
    <property type="entry name" value="Ricin_B_lectin"/>
    <property type="match status" value="1"/>
</dbReference>
<dbReference type="InterPro" id="IPR035992">
    <property type="entry name" value="Ricin_B-like_lectins"/>
</dbReference>
<dbReference type="RefSeq" id="WP_369185832.1">
    <property type="nucleotide sequence ID" value="NZ_CP163445.1"/>
</dbReference>
<dbReference type="SUPFAM" id="SSF50370">
    <property type="entry name" value="Ricin B-like lectins"/>
    <property type="match status" value="1"/>
</dbReference>
<evidence type="ECO:0000313" key="3">
    <source>
        <dbReference type="EMBL" id="XDQ83790.1"/>
    </source>
</evidence>
<organism evidence="3">
    <name type="scientific">Streptomyces sp. Y1</name>
    <dbReference type="NCBI Taxonomy" id="3238634"/>
    <lineage>
        <taxon>Bacteria</taxon>
        <taxon>Bacillati</taxon>
        <taxon>Actinomycetota</taxon>
        <taxon>Actinomycetes</taxon>
        <taxon>Kitasatosporales</taxon>
        <taxon>Streptomycetaceae</taxon>
        <taxon>Streptomyces</taxon>
    </lineage>
</organism>
<dbReference type="InterPro" id="IPR000772">
    <property type="entry name" value="Ricin_B_lectin"/>
</dbReference>
<dbReference type="CDD" id="cd23451">
    <property type="entry name" value="beta-trefoil_Ricin_laminarinase"/>
    <property type="match status" value="1"/>
</dbReference>
<dbReference type="EMBL" id="CP163445">
    <property type="protein sequence ID" value="XDQ83790.1"/>
    <property type="molecule type" value="Genomic_DNA"/>
</dbReference>
<dbReference type="PROSITE" id="PS50231">
    <property type="entry name" value="RICIN_B_LECTIN"/>
    <property type="match status" value="1"/>
</dbReference>
<gene>
    <name evidence="3" type="ORF">AB2U05_37430</name>
</gene>
<feature type="region of interest" description="Disordered" evidence="1">
    <location>
        <begin position="250"/>
        <end position="279"/>
    </location>
</feature>
<dbReference type="AlphaFoldDB" id="A0AB39TXB0"/>